<dbReference type="CDD" id="cd06173">
    <property type="entry name" value="MFS_MefA_like"/>
    <property type="match status" value="1"/>
</dbReference>
<keyword evidence="3 6" id="KW-0812">Transmembrane</keyword>
<organism evidence="7 8">
    <name type="scientific">Sphaerisporangium rhizosphaerae</name>
    <dbReference type="NCBI Taxonomy" id="2269375"/>
    <lineage>
        <taxon>Bacteria</taxon>
        <taxon>Bacillati</taxon>
        <taxon>Actinomycetota</taxon>
        <taxon>Actinomycetes</taxon>
        <taxon>Streptosporangiales</taxon>
        <taxon>Streptosporangiaceae</taxon>
        <taxon>Sphaerisporangium</taxon>
    </lineage>
</organism>
<evidence type="ECO:0000313" key="7">
    <source>
        <dbReference type="EMBL" id="MFC7381548.1"/>
    </source>
</evidence>
<comment type="subcellular location">
    <subcellularLocation>
        <location evidence="1">Cell membrane</location>
        <topology evidence="1">Multi-pass membrane protein</topology>
    </subcellularLocation>
</comment>
<comment type="caution">
    <text evidence="7">The sequence shown here is derived from an EMBL/GenBank/DDBJ whole genome shotgun (WGS) entry which is preliminary data.</text>
</comment>
<sequence length="435" mass="43548">MVGRRLRRRMAAPAHRDLWLFFVGEATSLLGSAMASLALAFALLGGGGTQSELGYVMAARIVPMVVLMPFAGVVADRVGPRRVMVSSDVLRCVTQAILAVLLLAGRPPLWAFVALVTVWGAGEAFFMPARGALIPRVAAGGDRYAGKLRDANALAGLAQSLASVSGPALAGVAVAALGPGAVVALDAGTYAVSAVALMLLRLAGPGPPPVPAMRGRAIGELAEGWRHFRAHSWLWVTTLQFTLFNMLVWAPFLVLGPVVAQERLGGAGAWGLIMACYGGGAVGGGLAMMGGRAVRRPLLVATVATFGWALPSGAIAAGAPVAVIATGALVAGAGSAVCGTLYATTNQRYLPAGVLARVTSLTGVGAFVLGPVGLAVAGPAASAAGVTGVLAFGAVWQAVACCVVLAVPGVRGLPAAPAGVEDADAAATTEEAARV</sequence>
<gene>
    <name evidence="7" type="ORF">ACFQSB_04960</name>
</gene>
<dbReference type="Pfam" id="PF07690">
    <property type="entry name" value="MFS_1"/>
    <property type="match status" value="1"/>
</dbReference>
<keyword evidence="8" id="KW-1185">Reference proteome</keyword>
<reference evidence="8" key="1">
    <citation type="journal article" date="2019" name="Int. J. Syst. Evol. Microbiol.">
        <title>The Global Catalogue of Microorganisms (GCM) 10K type strain sequencing project: providing services to taxonomists for standard genome sequencing and annotation.</title>
        <authorList>
            <consortium name="The Broad Institute Genomics Platform"/>
            <consortium name="The Broad Institute Genome Sequencing Center for Infectious Disease"/>
            <person name="Wu L."/>
            <person name="Ma J."/>
        </authorList>
    </citation>
    <scope>NUCLEOTIDE SEQUENCE [LARGE SCALE GENOMIC DNA]</scope>
    <source>
        <strain evidence="8">CECT 7649</strain>
    </source>
</reference>
<feature type="transmembrane region" description="Helical" evidence="6">
    <location>
        <begin position="323"/>
        <end position="342"/>
    </location>
</feature>
<dbReference type="Gene3D" id="1.20.1250.20">
    <property type="entry name" value="MFS general substrate transporter like domains"/>
    <property type="match status" value="1"/>
</dbReference>
<evidence type="ECO:0000256" key="2">
    <source>
        <dbReference type="ARBA" id="ARBA00022475"/>
    </source>
</evidence>
<feature type="transmembrane region" description="Helical" evidence="6">
    <location>
        <begin position="354"/>
        <end position="377"/>
    </location>
</feature>
<feature type="transmembrane region" description="Helical" evidence="6">
    <location>
        <begin position="383"/>
        <end position="407"/>
    </location>
</feature>
<evidence type="ECO:0000313" key="8">
    <source>
        <dbReference type="Proteomes" id="UP001596496"/>
    </source>
</evidence>
<keyword evidence="5 6" id="KW-0472">Membrane</keyword>
<feature type="transmembrane region" description="Helical" evidence="6">
    <location>
        <begin position="20"/>
        <end position="43"/>
    </location>
</feature>
<accession>A0ABW2P185</accession>
<keyword evidence="4 6" id="KW-1133">Transmembrane helix</keyword>
<evidence type="ECO:0000256" key="1">
    <source>
        <dbReference type="ARBA" id="ARBA00004651"/>
    </source>
</evidence>
<protein>
    <submittedName>
        <fullName evidence="7">MFS transporter</fullName>
    </submittedName>
</protein>
<proteinExistence type="predicted"/>
<dbReference type="PANTHER" id="PTHR23513:SF11">
    <property type="entry name" value="STAPHYLOFERRIN A TRANSPORTER"/>
    <property type="match status" value="1"/>
</dbReference>
<dbReference type="SUPFAM" id="SSF103473">
    <property type="entry name" value="MFS general substrate transporter"/>
    <property type="match status" value="1"/>
</dbReference>
<dbReference type="Proteomes" id="UP001596496">
    <property type="component" value="Unassembled WGS sequence"/>
</dbReference>
<evidence type="ECO:0000256" key="5">
    <source>
        <dbReference type="ARBA" id="ARBA00023136"/>
    </source>
</evidence>
<keyword evidence="2" id="KW-1003">Cell membrane</keyword>
<feature type="transmembrane region" description="Helical" evidence="6">
    <location>
        <begin position="55"/>
        <end position="76"/>
    </location>
</feature>
<name>A0ABW2P185_9ACTN</name>
<evidence type="ECO:0000256" key="4">
    <source>
        <dbReference type="ARBA" id="ARBA00022989"/>
    </source>
</evidence>
<feature type="transmembrane region" description="Helical" evidence="6">
    <location>
        <begin position="154"/>
        <end position="177"/>
    </location>
</feature>
<dbReference type="PANTHER" id="PTHR23513">
    <property type="entry name" value="INTEGRAL MEMBRANE EFFLUX PROTEIN-RELATED"/>
    <property type="match status" value="1"/>
</dbReference>
<evidence type="ECO:0000256" key="3">
    <source>
        <dbReference type="ARBA" id="ARBA00022692"/>
    </source>
</evidence>
<feature type="transmembrane region" description="Helical" evidence="6">
    <location>
        <begin position="267"/>
        <end position="286"/>
    </location>
</feature>
<dbReference type="EMBL" id="JBHTCG010000002">
    <property type="protein sequence ID" value="MFC7381548.1"/>
    <property type="molecule type" value="Genomic_DNA"/>
</dbReference>
<dbReference type="InterPro" id="IPR011701">
    <property type="entry name" value="MFS"/>
</dbReference>
<evidence type="ECO:0000256" key="6">
    <source>
        <dbReference type="SAM" id="Phobius"/>
    </source>
</evidence>
<feature type="transmembrane region" description="Helical" evidence="6">
    <location>
        <begin position="298"/>
        <end position="317"/>
    </location>
</feature>
<feature type="transmembrane region" description="Helical" evidence="6">
    <location>
        <begin position="233"/>
        <end position="255"/>
    </location>
</feature>
<dbReference type="InterPro" id="IPR036259">
    <property type="entry name" value="MFS_trans_sf"/>
</dbReference>
<dbReference type="RefSeq" id="WP_380824487.1">
    <property type="nucleotide sequence ID" value="NZ_JBHTCG010000002.1"/>
</dbReference>